<dbReference type="InterPro" id="IPR016024">
    <property type="entry name" value="ARM-type_fold"/>
</dbReference>
<reference evidence="4" key="1">
    <citation type="submission" date="2016-10" db="EMBL/GenBank/DDBJ databases">
        <title>Comparative genomics uncovers the prolific and rare metabolic potential of the cyanobacterial genus Moorea.</title>
        <authorList>
            <person name="Leao T."/>
            <person name="Castelao G."/>
            <person name="Korobeynikov A."/>
            <person name="Monroe E.A."/>
            <person name="Podell S."/>
            <person name="Glukhov E."/>
            <person name="Allen E."/>
            <person name="Gerwick W.H."/>
            <person name="Gerwick L."/>
        </authorList>
    </citation>
    <scope>NUCLEOTIDE SEQUENCE [LARGE SCALE GENOMIC DNA]</scope>
    <source>
        <strain evidence="4">PAL-8-15-08-1</strain>
    </source>
</reference>
<dbReference type="KEGG" id="mpro:BJP34_03820"/>
<dbReference type="GO" id="GO:0030089">
    <property type="term" value="C:phycobilisome"/>
    <property type="evidence" value="ECO:0007669"/>
    <property type="project" value="UniProtKB-KW"/>
</dbReference>
<dbReference type="Gene3D" id="1.25.10.10">
    <property type="entry name" value="Leucine-rich Repeat Variant"/>
    <property type="match status" value="1"/>
</dbReference>
<name>A0A1D8TM46_9CYAN</name>
<dbReference type="PANTHER" id="PTHR12697">
    <property type="entry name" value="PBS LYASE HEAT-LIKE PROTEIN"/>
    <property type="match status" value="1"/>
</dbReference>
<dbReference type="SUPFAM" id="SSF48371">
    <property type="entry name" value="ARM repeat"/>
    <property type="match status" value="1"/>
</dbReference>
<dbReference type="PANTHER" id="PTHR12697:SF39">
    <property type="entry name" value="SLR1687 PROTEIN"/>
    <property type="match status" value="1"/>
</dbReference>
<dbReference type="STRING" id="1458985.BJP34_03820"/>
<accession>A0A1D8TM46</accession>
<dbReference type="GO" id="GO:0016491">
    <property type="term" value="F:oxidoreductase activity"/>
    <property type="evidence" value="ECO:0007669"/>
    <property type="project" value="TreeGrafter"/>
</dbReference>
<dbReference type="AlphaFoldDB" id="A0A1D8TM46"/>
<keyword evidence="1" id="KW-0042">Antenna complex</keyword>
<dbReference type="Pfam" id="PF13646">
    <property type="entry name" value="HEAT_2"/>
    <property type="match status" value="1"/>
</dbReference>
<keyword evidence="3" id="KW-0456">Lyase</keyword>
<evidence type="ECO:0000256" key="2">
    <source>
        <dbReference type="ARBA" id="ARBA00022738"/>
    </source>
</evidence>
<dbReference type="Proteomes" id="UP000177870">
    <property type="component" value="Chromosome"/>
</dbReference>
<dbReference type="InterPro" id="IPR011989">
    <property type="entry name" value="ARM-like"/>
</dbReference>
<dbReference type="GO" id="GO:0016829">
    <property type="term" value="F:lyase activity"/>
    <property type="evidence" value="ECO:0007669"/>
    <property type="project" value="UniProtKB-KW"/>
</dbReference>
<dbReference type="EMBL" id="CP017599">
    <property type="protein sequence ID" value="AOW98689.1"/>
    <property type="molecule type" value="Genomic_DNA"/>
</dbReference>
<gene>
    <name evidence="3" type="ORF">BJP34_03820</name>
</gene>
<evidence type="ECO:0000256" key="1">
    <source>
        <dbReference type="ARBA" id="ARBA00022549"/>
    </source>
</evidence>
<proteinExistence type="predicted"/>
<dbReference type="NCBIfam" id="NF045915">
    <property type="entry name" value="PhycobilmeDegNblB"/>
    <property type="match status" value="1"/>
</dbReference>
<dbReference type="OrthoDB" id="510108at2"/>
<evidence type="ECO:0000313" key="4">
    <source>
        <dbReference type="Proteomes" id="UP000177870"/>
    </source>
</evidence>
<keyword evidence="2" id="KW-0605">Phycobilisome</keyword>
<protein>
    <submittedName>
        <fullName evidence="3">Phycocyanin alpha phycocyanobilin lyase</fullName>
    </submittedName>
</protein>
<evidence type="ECO:0000313" key="3">
    <source>
        <dbReference type="EMBL" id="AOW98689.1"/>
    </source>
</evidence>
<sequence length="220" mass="24156">MSVTRESVEELLNSSDFGHRIRGLNQLRQLEPSVAFELIQPLVKDNNVRIRYGAVSQLDTLGDQDLTVSLTLLRDRLLNDPEPDVQAAAADSLSALKLTEAYDDLEQTYNQTTEWIIKFSIIAALGELGEPRSFQLLEDALKSDTSLIQTAAISSLGELGDPRAVPLLIPFATNPDWQIRYRLVQALVNLGGEEARAVLETLANDSVEQVASVAQEGLKA</sequence>
<dbReference type="InterPro" id="IPR004155">
    <property type="entry name" value="PBS_lyase_HEAT"/>
</dbReference>
<dbReference type="RefSeq" id="WP_070391196.1">
    <property type="nucleotide sequence ID" value="NZ_CP017599.1"/>
</dbReference>
<organism evidence="3 4">
    <name type="scientific">Moorena producens PAL-8-15-08-1</name>
    <dbReference type="NCBI Taxonomy" id="1458985"/>
    <lineage>
        <taxon>Bacteria</taxon>
        <taxon>Bacillati</taxon>
        <taxon>Cyanobacteriota</taxon>
        <taxon>Cyanophyceae</taxon>
        <taxon>Coleofasciculales</taxon>
        <taxon>Coleofasciculaceae</taxon>
        <taxon>Moorena</taxon>
    </lineage>
</organism>
<dbReference type="SMART" id="SM00567">
    <property type="entry name" value="EZ_HEAT"/>
    <property type="match status" value="4"/>
</dbReference>